<dbReference type="Gene3D" id="4.10.372.10">
    <property type="entry name" value="Lipoxygenase-1, Domain 3"/>
    <property type="match status" value="1"/>
</dbReference>
<evidence type="ECO:0000256" key="2">
    <source>
        <dbReference type="ARBA" id="ARBA00022964"/>
    </source>
</evidence>
<name>A0ABR1ZKN1_9ROSI</name>
<comment type="caution">
    <text evidence="5">The sequence shown here is derived from an EMBL/GenBank/DDBJ whole genome shotgun (WGS) entry which is preliminary data.</text>
</comment>
<dbReference type="PRINTS" id="PR00468">
    <property type="entry name" value="PLTLPOXGNASE"/>
</dbReference>
<evidence type="ECO:0000256" key="1">
    <source>
        <dbReference type="ARBA" id="ARBA00022723"/>
    </source>
</evidence>
<dbReference type="Proteomes" id="UP001396334">
    <property type="component" value="Unassembled WGS sequence"/>
</dbReference>
<keyword evidence="1" id="KW-0479">Metal-binding</keyword>
<dbReference type="InterPro" id="IPR000907">
    <property type="entry name" value="LipOase"/>
</dbReference>
<evidence type="ECO:0000256" key="3">
    <source>
        <dbReference type="ARBA" id="ARBA00023002"/>
    </source>
</evidence>
<dbReference type="InterPro" id="IPR001246">
    <property type="entry name" value="LipOase_plant"/>
</dbReference>
<accession>A0ABR1ZKN1</accession>
<organism evidence="5 6">
    <name type="scientific">Hibiscus sabdariffa</name>
    <name type="common">roselle</name>
    <dbReference type="NCBI Taxonomy" id="183260"/>
    <lineage>
        <taxon>Eukaryota</taxon>
        <taxon>Viridiplantae</taxon>
        <taxon>Streptophyta</taxon>
        <taxon>Embryophyta</taxon>
        <taxon>Tracheophyta</taxon>
        <taxon>Spermatophyta</taxon>
        <taxon>Magnoliopsida</taxon>
        <taxon>eudicotyledons</taxon>
        <taxon>Gunneridae</taxon>
        <taxon>Pentapetalae</taxon>
        <taxon>rosids</taxon>
        <taxon>malvids</taxon>
        <taxon>Malvales</taxon>
        <taxon>Malvaceae</taxon>
        <taxon>Malvoideae</taxon>
        <taxon>Hibiscus</taxon>
    </lineage>
</organism>
<sequence length="200" mass="22979">AGGIEREWCGERKSFERIYDYDVYNDLGEPDSDPNKKRPVLGGNKLFPYLDAAGLVAPACKTDPESETRSSNIFYVPRDECFSEVKQLTFSAKTFYSVFHAVVPSLQSAFVDKDLGFPYFTAIDKLFNEGIHLPPQTGQTLWRSILPRLLKVISDTNALRFETPETMSRDKFCWFRDEEFARQTLAGINHMLFNWLRNGQ</sequence>
<keyword evidence="2" id="KW-0223">Dioxygenase</keyword>
<keyword evidence="3" id="KW-0560">Oxidoreductase</keyword>
<feature type="domain" description="Lipoxygenase" evidence="4">
    <location>
        <begin position="1"/>
        <end position="200"/>
    </location>
</feature>
<evidence type="ECO:0000313" key="5">
    <source>
        <dbReference type="EMBL" id="KAK8481147.1"/>
    </source>
</evidence>
<dbReference type="InterPro" id="IPR027433">
    <property type="entry name" value="Lipoxygenase_dom_3"/>
</dbReference>
<dbReference type="EMBL" id="JBBPBN010000943">
    <property type="protein sequence ID" value="KAK8481147.1"/>
    <property type="molecule type" value="Genomic_DNA"/>
</dbReference>
<evidence type="ECO:0000313" key="6">
    <source>
        <dbReference type="Proteomes" id="UP001396334"/>
    </source>
</evidence>
<feature type="non-terminal residue" evidence="5">
    <location>
        <position position="1"/>
    </location>
</feature>
<dbReference type="PROSITE" id="PS51393">
    <property type="entry name" value="LIPOXYGENASE_3"/>
    <property type="match status" value="1"/>
</dbReference>
<dbReference type="InterPro" id="IPR036226">
    <property type="entry name" value="LipOase_C_sf"/>
</dbReference>
<keyword evidence="6" id="KW-1185">Reference proteome</keyword>
<dbReference type="PANTHER" id="PTHR11771">
    <property type="entry name" value="LIPOXYGENASE"/>
    <property type="match status" value="1"/>
</dbReference>
<evidence type="ECO:0000259" key="4">
    <source>
        <dbReference type="PROSITE" id="PS51393"/>
    </source>
</evidence>
<protein>
    <recommendedName>
        <fullName evidence="4">Lipoxygenase domain-containing protein</fullName>
    </recommendedName>
</protein>
<dbReference type="Gene3D" id="4.10.375.10">
    <property type="entry name" value="Lipoxygenase-1, Domain 2"/>
    <property type="match status" value="1"/>
</dbReference>
<dbReference type="InterPro" id="IPR013819">
    <property type="entry name" value="LipOase_C"/>
</dbReference>
<dbReference type="SUPFAM" id="SSF48484">
    <property type="entry name" value="Lipoxigenase"/>
    <property type="match status" value="1"/>
</dbReference>
<gene>
    <name evidence="5" type="ORF">V6N11_061799</name>
</gene>
<dbReference type="Pfam" id="PF00305">
    <property type="entry name" value="Lipoxygenase"/>
    <property type="match status" value="1"/>
</dbReference>
<proteinExistence type="predicted"/>
<reference evidence="5 6" key="1">
    <citation type="journal article" date="2024" name="G3 (Bethesda)">
        <title>Genome assembly of Hibiscus sabdariffa L. provides insights into metabolisms of medicinal natural products.</title>
        <authorList>
            <person name="Kim T."/>
        </authorList>
    </citation>
    <scope>NUCLEOTIDE SEQUENCE [LARGE SCALE GENOMIC DNA]</scope>
    <source>
        <strain evidence="5">TK-2024</strain>
        <tissue evidence="5">Old leaves</tissue>
    </source>
</reference>